<dbReference type="PROSITE" id="PS50234">
    <property type="entry name" value="VWFA"/>
    <property type="match status" value="1"/>
</dbReference>
<dbReference type="Proteomes" id="UP001239426">
    <property type="component" value="Chromosome"/>
</dbReference>
<name>A0AAX3VSJ3_AERSA</name>
<dbReference type="CDD" id="cd00198">
    <property type="entry name" value="vWFA"/>
    <property type="match status" value="1"/>
</dbReference>
<protein>
    <submittedName>
        <fullName evidence="9">Retention module-containing protein</fullName>
    </submittedName>
</protein>
<evidence type="ECO:0000259" key="8">
    <source>
        <dbReference type="PROSITE" id="PS50234"/>
    </source>
</evidence>
<feature type="region of interest" description="Disordered" evidence="7">
    <location>
        <begin position="57"/>
        <end position="86"/>
    </location>
</feature>
<evidence type="ECO:0000313" key="10">
    <source>
        <dbReference type="Proteomes" id="UP001239426"/>
    </source>
</evidence>
<organism evidence="9 10">
    <name type="scientific">Aeromonas salmonicida</name>
    <dbReference type="NCBI Taxonomy" id="645"/>
    <lineage>
        <taxon>Bacteria</taxon>
        <taxon>Pseudomonadati</taxon>
        <taxon>Pseudomonadota</taxon>
        <taxon>Gammaproteobacteria</taxon>
        <taxon>Aeromonadales</taxon>
        <taxon>Aeromonadaceae</taxon>
        <taxon>Aeromonas</taxon>
    </lineage>
</organism>
<keyword evidence="2" id="KW-0800">Toxin</keyword>
<dbReference type="NCBIfam" id="NF033682">
    <property type="entry name" value="retention_LapA"/>
    <property type="match status" value="1"/>
</dbReference>
<dbReference type="RefSeq" id="WP_282683987.1">
    <property type="nucleotide sequence ID" value="NZ_CP124841.1"/>
</dbReference>
<feature type="region of interest" description="Disordered" evidence="7">
    <location>
        <begin position="4537"/>
        <end position="4560"/>
    </location>
</feature>
<dbReference type="InterPro" id="IPR041690">
    <property type="entry name" value="Cadherin_5"/>
</dbReference>
<keyword evidence="6" id="KW-0472">Membrane</keyword>
<dbReference type="SUPFAM" id="SSF51120">
    <property type="entry name" value="beta-Roll"/>
    <property type="match status" value="1"/>
</dbReference>
<dbReference type="Pfam" id="PF13519">
    <property type="entry name" value="VWA_2"/>
    <property type="match status" value="1"/>
</dbReference>
<dbReference type="PROSITE" id="PS00330">
    <property type="entry name" value="HEMOLYSIN_CALCIUM"/>
    <property type="match status" value="3"/>
</dbReference>
<evidence type="ECO:0000256" key="5">
    <source>
        <dbReference type="ARBA" id="ARBA00023026"/>
    </source>
</evidence>
<proteinExistence type="predicted"/>
<accession>A0AAX3VSJ3</accession>
<dbReference type="EMBL" id="CP124841">
    <property type="protein sequence ID" value="WHF36923.1"/>
    <property type="molecule type" value="Genomic_DNA"/>
</dbReference>
<dbReference type="GO" id="GO:0005576">
    <property type="term" value="C:extracellular region"/>
    <property type="evidence" value="ECO:0007669"/>
    <property type="project" value="InterPro"/>
</dbReference>
<dbReference type="SMART" id="SM00327">
    <property type="entry name" value="VWA"/>
    <property type="match status" value="1"/>
</dbReference>
<keyword evidence="4" id="KW-0106">Calcium</keyword>
<evidence type="ECO:0000256" key="6">
    <source>
        <dbReference type="ARBA" id="ARBA00023136"/>
    </source>
</evidence>
<feature type="compositionally biased region" description="Low complexity" evidence="7">
    <location>
        <begin position="4551"/>
        <end position="4560"/>
    </location>
</feature>
<dbReference type="SUPFAM" id="SSF53300">
    <property type="entry name" value="vWA-like"/>
    <property type="match status" value="1"/>
</dbReference>
<dbReference type="GO" id="GO:0005509">
    <property type="term" value="F:calcium ion binding"/>
    <property type="evidence" value="ECO:0007669"/>
    <property type="project" value="InterPro"/>
</dbReference>
<dbReference type="InterPro" id="IPR047777">
    <property type="entry name" value="LapA-like_RM"/>
</dbReference>
<dbReference type="GO" id="GO:0090729">
    <property type="term" value="F:toxin activity"/>
    <property type="evidence" value="ECO:0007669"/>
    <property type="project" value="UniProtKB-KW"/>
</dbReference>
<keyword evidence="5" id="KW-0843">Virulence</keyword>
<dbReference type="NCBIfam" id="TIGR03661">
    <property type="entry name" value="T1SS_VCA0849"/>
    <property type="match status" value="1"/>
</dbReference>
<evidence type="ECO:0000313" key="9">
    <source>
        <dbReference type="EMBL" id="WHF36923.1"/>
    </source>
</evidence>
<evidence type="ECO:0000256" key="4">
    <source>
        <dbReference type="ARBA" id="ARBA00022837"/>
    </source>
</evidence>
<feature type="domain" description="VWFA" evidence="8">
    <location>
        <begin position="4686"/>
        <end position="4890"/>
    </location>
</feature>
<dbReference type="InterPro" id="IPR003995">
    <property type="entry name" value="RTX_toxin_determinant-A"/>
</dbReference>
<dbReference type="Pfam" id="PF17892">
    <property type="entry name" value="Cadherin_5"/>
    <property type="match status" value="1"/>
</dbReference>
<gene>
    <name evidence="9" type="ORF">QLQ87_00715</name>
</gene>
<dbReference type="InterPro" id="IPR019960">
    <property type="entry name" value="T1SS_VCA0849"/>
</dbReference>
<reference evidence="9" key="1">
    <citation type="submission" date="2023-05" db="EMBL/GenBank/DDBJ databases">
        <title>Aeromonas salmonicida 57, complete genome.</title>
        <authorList>
            <person name="Shao L."/>
        </authorList>
    </citation>
    <scope>NUCLEOTIDE SEQUENCE</scope>
    <source>
        <strain evidence="9">57</strain>
    </source>
</reference>
<dbReference type="Pfam" id="PF17963">
    <property type="entry name" value="Big_9"/>
    <property type="match status" value="2"/>
</dbReference>
<dbReference type="InterPro" id="IPR002035">
    <property type="entry name" value="VWF_A"/>
</dbReference>
<dbReference type="InterPro" id="IPR001343">
    <property type="entry name" value="Hemolysn_Ca-bd"/>
</dbReference>
<sequence length="5525" mass="543971">MRTQVIDKTVVVSSIEGNVQILLADGSSRPLQKGEILQPGAKLNIADDAKLLLAPYDDAPTATTPDSSAPDVPVPGLQQVPDDGTATSPEIAALQQSILQGVDPTQNFEASAAGGAPAAGGGGGGIGGVAGASGNGGFVTIDRTGDATIAAAGFDTAYQTEPVVDTEQLAEPLLTNELSDEGEQLTVAEGGVLNGNLLTNTVNTDGPEAASVPLFSWGDNINVTAGTSVTIDGIGSLIVNSDGSFTFTPAPNYDGAVPPVTYVVSDGVDTVTSTLTLTIDPINDLSDSDEAFSIAEDTSVLGNVLSNSVNPDGPQGASVVSYSWGGVLGIAAGTTTTQEGIGTLIINSDGSFSFTPSPDFSGAVPPVSYLVTDGEDTVTSVLTINVTPLGDIDFNAQALNVVSTETDAGLQVLLTNTVTISDSDGSESWTSLVYTFDNLPAGTTAVGGTLVGNVLTVTVTGGALPGAFGLVFPADYSTTGVAGSATNSGAPIGYTVVATTNEGSANSSGTVTINVEGDISVSATSLVLGETDAPVAVSLAAQLSVNATDTDGSEQVTGVTVTLSNVPEGAVMGAGWVAGAVGSYSWSGASVAGVPGFTLPADWSGVVNGNVAGTTDEGGAADQDFTVTVTAGHDIDFNAQALNVVSTETDAGLQVLLTNTVTISDSDGSESWTSLVYTFDNLPAGTTAVGGTLVGNVLTVTVTGGALPGAFGLVFPADYSTAGVAGSATNNGAPIGYTVVATTNEGSANSSGTVTINVEGDISVSAASLVLGETDAPVAVSLAAQLSVNATDTDGSEQVTGVTVTLSNVPEGAVMGAGWVAGAVGSYSWSGASVAGVPGFTLPADWSGVVNGNVAGTTDEGGAADQDFTVTVTAGHDIDFNAQALNVVSTETDAGLQVLLTNTVTISDSDGSESWTSLVYTFDNLPAGTTAVGGTLVGNVLTVTVTGGALPGAFGLVFPADYSTAGVAGSATNNGAPIGYTVVATTNEGSANSSGTVTINVEGDISVSAASLVLGETDAPVAVSLAAQLSVNATDTDGSEQVTGVTVTLSNVPEGAVMGAGWVAGAVGSYSWSGASVAGVPGFTLPADWSGVVNGNVAGTTDEGGAADQDFTVTVTAGHDIDFNAQALNVVSTETDAGLQVLLTNTVTISDSDGSESWTSLVYTFDNLPAGTTAVGGTLVGNVLTVTVTGGALPGAFGLVFPADYSTAGVAGSATNNGAPIGYTVVATTNEGSANSSGTVTINVEGDISVSATSLVLGETDAPVAVSLAAQLSVNATDTDGSEQVTGVTVTLSNVPEGAVMGAGWVAGAVGSYSWSGASVAGVPGFTLPADWSGVVNGNVAGTTDEGGAADQDFTVTVTAGHDIDFNAQALNVVSTETDAGLQVLLTNTVTISDSDGSESWTSLVYTFDNLPAGTTAVGGTLVGNVLTVTVTGGALPGAFGLVFPADYSTAGVAGSATNNGAPIGYTVVATTNEGSANSSGTVTINVEGDISVSATSLVLGETDAPVAVSLAAQLSVNATDTDGSEQVTGVTVTLSNVPEGAVMGAGWVAGAVGSYSWSGASVAGVPGFTLPADWSGVVNGNVAGTTDEGGAADQDFTVTVTAGHDIDFNAQALNVVSTETDAGLQVLLTNTVTISDSDGSESWTSLVYTFDNLPAGTTAVGGTLVGNVLTVTVTGGALPGAFGLVFPADYSTAGVAGSATNNGAPIGYTVVATTNEGSANSSGTVTINVEGDISVSATSLVLGETDAPVAVSLAAQLSVNATDTDGSEQVTGVTVTLSNVPEGAVMGAGWVAGAVGSYSWSGASVAGVPGFTLPADWSGVVNGNVAGTTDEGGAADQDFTVTVTAGHDIDFNAQALNVVSTETDAGLQVLLTNTVTISDSDGSESWTSLVYTFDNLPAGTTAVGGTLVGNVLTVTVTGGALPGAFGLVFPADYSTAGVAGSATNNGAPIGYTVVATTNEGSANSSGTVTINVEGDISVSATSLVLGETDAPVAVSLAAQLSVNATDTDGSEQVTGVTVTLSNVPEGAVMGAGWVAGAVGSYSWSGASVAGVPGFTLPADWSGVVNGNVAGTTDEGGAADQDFTVTVTAGHDIDFNAQALNVVSTETDAGLQVLLTNTVTISDSDGSESWTSLVYTFDNLPAGTTAVGGTLVGNVLTVTVTGGALPGAFGLVFPADYSTAGVAGSATNNGAPIGYTVVATTNEGSANSSGTVTINVEGDISVSAASLVLGETDAPVAVSLAAQLSVNATDTDGSEQVTGVTVTLSNVPEGAVMGAGWVAGAVGSYSWSGASVAGVPGFTLPADWSGVVNGNVAGTTDEGGAADQDFTVTVTAGHDIDFNAQALNVVSTETDAGLQVLLTNTVTISDSDGSESWTSLVYTFDNLPAGTTAVGGTLVGNVLTVTVTGGALPGAFGLVFPADYSTAGVAGSATNNGAPIGYTVVATTNEGSANSSGTVTINVEGDISVSATSLVLGETDAPVAVSLAAQLSVNATDTDGSEQVTGVTVTLSNVPEGAVMGAGWVAGAVGSYSWSGASVAGVPGFTLPADWSGVVNGNVAGTTDEGGAADQDFTVTVTAGHDIDFNAQALNVVSTETDAGLQVLLTNTVTISDSDGSESWTSLVYTFDNLPAGTTAVGGTLVGNVLTVTVTGGALPGAFGLVFPADYSTAGVAGSATNNGAPIGYTVVATTNEGSANSSGTVTINVEGDISVSAASLVLGETDAPVAVSLAAQLSVNATDTDGSEQVTGVTVTLSNVPEGAVMGAGWVAGAVGSYSWSGASVAGVPGFTLPADWSGVVNGNVAGTTDEGGAADQDFTVTVTAGHDIDFNAQALNVVSTETDAGLQVLLTNTVTISDSDGSESWTSLVYTFDNLPAGTTAVGGTLVGNVLTVTVTGGALPGAFGLVFPADYSTAGVAGSATNNGAPIGYTVVATTNEGSANSSGTVTINVEGDISVSATSLVLGETDAPVAVSLAAQLSVNATDTDGSEQVTGVTVTLSNVPEGAVMGAGWVAGAVGSYSWSGASVAGVPGFTLPADWSGVVNGNVAGTTDEGGAADQDFTVTVTAGHDIDFNAQALNVVSTETDAGLQVLLTNTVTISDSDGSESWTSLVYTFDNLPAGTTAVGGTLVGNVLTVTVTGGALPGAFGLVFPADYSTAGVAGSATNNGAPIGYTVVATTNEGSANSSGTVTINVEGDISVSATSLVLGETDAPVAVSLAAQLSVNATDTDGSEQVTGVTVTLSNVPEGAVMGAGWVAGAVGSYSWSGASVAGVPGFTLPADWSGVVNGNVAGTTDEGGAADQDFTVTVTAGHDIDFNAQALNVVSTETDAGLQVLLTNTVTISDSDGSESWTSLVYTFDNLPAGTTAVGGTLVGNVLTVTVTGGALPGAFGLVFPADYSTAGVAGSATNNGAPIGYTVVATTNEGSANSSGTVTINVEGDISVSAASLVLGETDAPVAVSLAAQLSVNATDTDGSEQVTGVTVTLSNVPEGAVMGAGWVAGAVGSYSWSGASVAGVPGFTLPADWSGVVNGNVAGTTDEGGAADQDFTVTVTAGHDIDFNAQALNVVSTETDAGLQVLLTNTVTISDSDGSESWTSLVYTFDNLPAGTTAVGGTLVGNVLTVTVTGGALPGAFGLVFPADYSTAGVAGSATNNGAPIGYTVVATTNEGSANSSGTVTINVEGDISVSAASLVLGETDAPVAVSLAAQLSVNATDTDGSEQVTGVTVTLSNVPEGAVMGAGWVAGAVGSYSWSGASVAGVPGFTLPADWSGVVNGNVAGTTDEGGAADQDFTVTVTAGHDIDFNAQALNVVSTETDAGLQVLLTNTVTISDSDGSESWTSLVYTFDNLPAGTTAVGGTLVGNVLTVTVTGGALPGAFGLVFPADYSTAGVAGSATNNGAPIGYTVVATTNEGSANSSGTVTINVEGDISVSATSLVLGETDAPVAVSLAAQLSVNATDTDGSEQVTGVTVTLSNVPEGAVMGAGWVAGAVGSYSWSGASVAGVPGFTLPADWSGVVNGNVAGTTDEGGAADQDFTVTVTAGHDIDFNAQALNVVSTETDAGLQVLLTNTVTISDSDGSESWTSLVYTFDNLPAGTTAVGGTLVGNVLTVTVTGGALPGAFGLVFPADYSTAGVAGSATNNGAPIGYTVVATTNEGSANSSGTVTINVEGDISVSAASLVLGETDAPVAVSLAAQLSVNATDTDGSEQVTGVTVTLSNVPEGAVMGAGWVAGAVGSYSWSGASVAGVPGFTLPADWSGVVNGNVAGTTDEGGAADQDFTVTVTAGHDIDFNAQALNVVSTETDAGLQVLLTNTVTISDSDGSESWTSLVYTFDNLPAGTTAVGGTLVGNVLTVTVTGGALPGAFGLVFPADYSTAGVAGSATNNGAPIGYTVVATTNEGSANSSGTVTINVEGDISVSAASLVLGETDAPVAVSLAAQLSVNATDTDGSEQVTGVTVTLSNVPEGAVMGAGWVAGAVGSYSWSGASVAGVPGFTLPADWSGVVNGNVAGTTDEGGAADQDFTVTVTATNDAPMLTVSDLRISEEGLLGANPDNSPNPGDTTDSTSANATAGVTDIDSSAFTFTLSAPSSLSSGGQSVVWSGIGSAILVGSVGGNPVIQVSVDPTGKYTVDLLGPIDHEFGDNQEGLETFTFNLSVSDGDLSDTKHVTVVIEDDEPVQPVDLNNRVEEFSNPGTNLMIILDTSGSMDYASGVAGFATRMAIAKASILQLIGDYDDVGDVMVRLVGFASSATTNFLGSGDVWLTATQALNVINGITDYLGNGGTDYDDALIKAMSAYDSAGKIIGGQSVLYFLSDGQPTESTNWPDVSGTGSSGINTAEQAAWEAFLNSNDINAYALGMGTGATAGALAPIAYNGSTGQQQPAIIVTDLSQLASTLSGTVQVPTIGNLLTDAGVEFGADGPAALPITSISHDADGNPATPDVVYTTAYSGYNAITHVLTIPTHGGGTFSVNLLTGAYSYSLSLDVANDYTETFRYTIRDADGDVKTGVLNMITTDSSDVVAYDNGNEALVYEIPVPGVTSSIMLADFETTTNGSGAEYNPWVYTTSGGNTSVIDLGGSTIASAIVTNGDKWIVSTQNGSGLSNLDGTVSGSELRLVDNNGSSSGGVQMLTPEFVTSATGTTTLSFDYDRANVHSNDIVTWSLYKFDGANWVQQAGAGYSGFLSTDPGSTTTLTTGNLEAATRYRVHFSVNDGGGNNDSRLELDNIKLNVTAAATVAIALTAAHGNLLTDPNQDVMSGDPWGSVDAIGAESTVLKIWNGSSYTAVTTSQTVVGLYGSLEVYSDGTYTYTPNPDLNNVGKADVFNYQLAQSDGDQDTAQLTINIASSATTAPTVMEGTSANDTLVGTSGDDVLLGHDGDDVLNGNDGNDRLEGGAGNDTLIGGLGDDILIGGLGSDTMTGGAGSDTFKWLAGDADGSTDNITDFTLGNTASGGDVLDLSDLLVGVPTGGSNDALAAALDSYLQFDTATKTLTIDPDGAVGGSELTIQFQNSLDLASLGSNQDIIKQLLDDGNLKVDP</sequence>
<evidence type="ECO:0000256" key="1">
    <source>
        <dbReference type="ARBA" id="ARBA00004370"/>
    </source>
</evidence>
<dbReference type="InterPro" id="IPR011049">
    <property type="entry name" value="Serralysin-like_metalloprot_C"/>
</dbReference>
<dbReference type="InterPro" id="IPR036465">
    <property type="entry name" value="vWFA_dom_sf"/>
</dbReference>
<evidence type="ECO:0000256" key="2">
    <source>
        <dbReference type="ARBA" id="ARBA00022656"/>
    </source>
</evidence>
<dbReference type="PRINTS" id="PR00313">
    <property type="entry name" value="CABNDNGRPT"/>
</dbReference>
<dbReference type="Gene3D" id="2.60.40.1200">
    <property type="match status" value="1"/>
</dbReference>
<evidence type="ECO:0000256" key="3">
    <source>
        <dbReference type="ARBA" id="ARBA00022737"/>
    </source>
</evidence>
<dbReference type="InterPro" id="IPR018511">
    <property type="entry name" value="Hemolysin-typ_Ca-bd_CS"/>
</dbReference>
<dbReference type="Pfam" id="PF00353">
    <property type="entry name" value="HemolysinCabind"/>
    <property type="match status" value="2"/>
</dbReference>
<dbReference type="GO" id="GO:0016020">
    <property type="term" value="C:membrane"/>
    <property type="evidence" value="ECO:0007669"/>
    <property type="project" value="UniProtKB-SubCell"/>
</dbReference>
<evidence type="ECO:0000256" key="7">
    <source>
        <dbReference type="SAM" id="MobiDB-lite"/>
    </source>
</evidence>
<comment type="subcellular location">
    <subcellularLocation>
        <location evidence="1">Membrane</location>
    </subcellularLocation>
</comment>
<dbReference type="Gene3D" id="3.40.50.410">
    <property type="entry name" value="von Willebrand factor, type A domain"/>
    <property type="match status" value="1"/>
</dbReference>
<dbReference type="PRINTS" id="PR01488">
    <property type="entry name" value="RTXTOXINA"/>
</dbReference>
<keyword evidence="3" id="KW-0677">Repeat</keyword>